<dbReference type="EMBL" id="CP000227">
    <property type="protein sequence ID" value="ACM11743.1"/>
    <property type="molecule type" value="Genomic_DNA"/>
</dbReference>
<dbReference type="HOGENOM" id="CLU_3395015_0_0_9"/>
<sequence>MKIERNEIYARHGHIFQNSLGIEKTNIIQES</sequence>
<organism evidence="1 2">
    <name type="scientific">Bacillus cereus (strain Q1)</name>
    <dbReference type="NCBI Taxonomy" id="361100"/>
    <lineage>
        <taxon>Bacteria</taxon>
        <taxon>Bacillati</taxon>
        <taxon>Bacillota</taxon>
        <taxon>Bacilli</taxon>
        <taxon>Bacillales</taxon>
        <taxon>Bacillaceae</taxon>
        <taxon>Bacillus</taxon>
        <taxon>Bacillus cereus group</taxon>
    </lineage>
</organism>
<accession>B9IU47</accession>
<dbReference type="Gene3D" id="1.20.58.1690">
    <property type="match status" value="1"/>
</dbReference>
<evidence type="ECO:0000313" key="1">
    <source>
        <dbReference type="EMBL" id="ACM11743.1"/>
    </source>
</evidence>
<protein>
    <submittedName>
        <fullName evidence="1">IG hypothetical 16680</fullName>
    </submittedName>
</protein>
<dbReference type="Proteomes" id="UP000000441">
    <property type="component" value="Chromosome"/>
</dbReference>
<gene>
    <name evidence="1" type="ordered locus">BCQ_1313</name>
</gene>
<dbReference type="AlphaFoldDB" id="B9IU47"/>
<evidence type="ECO:0000313" key="2">
    <source>
        <dbReference type="Proteomes" id="UP000000441"/>
    </source>
</evidence>
<proteinExistence type="predicted"/>
<name>B9IU47_BACCQ</name>
<dbReference type="InterPro" id="IPR038434">
    <property type="entry name" value="YARHG_sf"/>
</dbReference>
<reference evidence="1 2" key="1">
    <citation type="journal article" date="2009" name="J. Bacteriol.">
        <title>Complete genome sequence of the extremophilic Bacillus cereus strain Q1 with industrial applications.</title>
        <authorList>
            <person name="Xiong Z."/>
            <person name="Jiang Y."/>
            <person name="Qi D."/>
            <person name="Lu H."/>
            <person name="Yang F."/>
            <person name="Yang J."/>
            <person name="Chen L."/>
            <person name="Sun L."/>
            <person name="Xu X."/>
            <person name="Xue Y."/>
            <person name="Zhu Y."/>
            <person name="Jin Q."/>
        </authorList>
    </citation>
    <scope>NUCLEOTIDE SEQUENCE [LARGE SCALE GENOMIC DNA]</scope>
    <source>
        <strain evidence="1 2">Q1</strain>
    </source>
</reference>
<dbReference type="KEGG" id="bcq:BCQ_1313"/>